<evidence type="ECO:0000313" key="5">
    <source>
        <dbReference type="Proteomes" id="UP001152795"/>
    </source>
</evidence>
<dbReference type="GO" id="GO:0004177">
    <property type="term" value="F:aminopeptidase activity"/>
    <property type="evidence" value="ECO:0007669"/>
    <property type="project" value="UniProtKB-KW"/>
</dbReference>
<sequence>YTSVLNHAKNIPHNSFLLVHGTGDDNVHFQNSAQLIEVMTQAGVKFEMQIYTDKHHSLEGLNIHKHLYNLLTDFFKDKLKL</sequence>
<dbReference type="InterPro" id="IPR050278">
    <property type="entry name" value="Serine_Prot_S9B/DPPIV"/>
</dbReference>
<dbReference type="InterPro" id="IPR001375">
    <property type="entry name" value="Peptidase_S9_cat"/>
</dbReference>
<keyword evidence="5" id="KW-1185">Reference proteome</keyword>
<organism evidence="4 5">
    <name type="scientific">Paramuricea clavata</name>
    <name type="common">Red gorgonian</name>
    <name type="synonym">Violescent sea-whip</name>
    <dbReference type="NCBI Taxonomy" id="317549"/>
    <lineage>
        <taxon>Eukaryota</taxon>
        <taxon>Metazoa</taxon>
        <taxon>Cnidaria</taxon>
        <taxon>Anthozoa</taxon>
        <taxon>Octocorallia</taxon>
        <taxon>Malacalcyonacea</taxon>
        <taxon>Plexauridae</taxon>
        <taxon>Paramuricea</taxon>
    </lineage>
</organism>
<dbReference type="AlphaFoldDB" id="A0A6S7IVY0"/>
<keyword evidence="1" id="KW-0378">Hydrolase</keyword>
<keyword evidence="1" id="KW-0645">Protease</keyword>
<dbReference type="GO" id="GO:0008236">
    <property type="term" value="F:serine-type peptidase activity"/>
    <property type="evidence" value="ECO:0007669"/>
    <property type="project" value="UniProtKB-KW"/>
</dbReference>
<dbReference type="Pfam" id="PF00326">
    <property type="entry name" value="Peptidase_S9"/>
    <property type="match status" value="1"/>
</dbReference>
<keyword evidence="3" id="KW-0325">Glycoprotein</keyword>
<dbReference type="GO" id="GO:0006508">
    <property type="term" value="P:proteolysis"/>
    <property type="evidence" value="ECO:0007669"/>
    <property type="project" value="InterPro"/>
</dbReference>
<evidence type="ECO:0000256" key="3">
    <source>
        <dbReference type="ARBA" id="ARBA00023180"/>
    </source>
</evidence>
<proteinExistence type="predicted"/>
<keyword evidence="1" id="KW-0031">Aminopeptidase</keyword>
<name>A0A6S7IVY0_PARCT</name>
<dbReference type="GO" id="GO:0005886">
    <property type="term" value="C:plasma membrane"/>
    <property type="evidence" value="ECO:0007669"/>
    <property type="project" value="TreeGrafter"/>
</dbReference>
<reference evidence="4" key="1">
    <citation type="submission" date="2020-04" db="EMBL/GenBank/DDBJ databases">
        <authorList>
            <person name="Alioto T."/>
            <person name="Alioto T."/>
            <person name="Gomez Garrido J."/>
        </authorList>
    </citation>
    <scope>NUCLEOTIDE SEQUENCE</scope>
    <source>
        <strain evidence="4">A484AB</strain>
    </source>
</reference>
<protein>
    <submittedName>
        <fullName evidence="4">Dipeptidyl-peptidase IV</fullName>
    </submittedName>
</protein>
<dbReference type="InterPro" id="IPR029058">
    <property type="entry name" value="AB_hydrolase_fold"/>
</dbReference>
<keyword evidence="2" id="KW-0720">Serine protease</keyword>
<dbReference type="PANTHER" id="PTHR11731:SF200">
    <property type="entry name" value="DIPEPTIDYL PEPTIDASE 10, ISOFORM B"/>
    <property type="match status" value="1"/>
</dbReference>
<evidence type="ECO:0000256" key="1">
    <source>
        <dbReference type="ARBA" id="ARBA00022438"/>
    </source>
</evidence>
<dbReference type="EMBL" id="CACRXK020011683">
    <property type="protein sequence ID" value="CAB4021883.1"/>
    <property type="molecule type" value="Genomic_DNA"/>
</dbReference>
<evidence type="ECO:0000313" key="4">
    <source>
        <dbReference type="EMBL" id="CAB4021883.1"/>
    </source>
</evidence>
<dbReference type="PANTHER" id="PTHR11731">
    <property type="entry name" value="PROTEASE FAMILY S9B,C DIPEPTIDYL-PEPTIDASE IV-RELATED"/>
    <property type="match status" value="1"/>
</dbReference>
<dbReference type="Proteomes" id="UP001152795">
    <property type="component" value="Unassembled WGS sequence"/>
</dbReference>
<accession>A0A6S7IVY0</accession>
<gene>
    <name evidence="4" type="ORF">PACLA_8A027046</name>
</gene>
<dbReference type="SUPFAM" id="SSF53474">
    <property type="entry name" value="alpha/beta-Hydrolases"/>
    <property type="match status" value="1"/>
</dbReference>
<comment type="caution">
    <text evidence="4">The sequence shown here is derived from an EMBL/GenBank/DDBJ whole genome shotgun (WGS) entry which is preliminary data.</text>
</comment>
<dbReference type="Gene3D" id="3.40.50.1820">
    <property type="entry name" value="alpha/beta hydrolase"/>
    <property type="match status" value="1"/>
</dbReference>
<feature type="non-terminal residue" evidence="4">
    <location>
        <position position="81"/>
    </location>
</feature>
<dbReference type="OrthoDB" id="16520at2759"/>
<evidence type="ECO:0000256" key="2">
    <source>
        <dbReference type="ARBA" id="ARBA00022825"/>
    </source>
</evidence>
<dbReference type="GO" id="GO:0008239">
    <property type="term" value="F:dipeptidyl-peptidase activity"/>
    <property type="evidence" value="ECO:0007669"/>
    <property type="project" value="TreeGrafter"/>
</dbReference>